<dbReference type="EMBL" id="LZDN01000039">
    <property type="protein sequence ID" value="OBX49458.1"/>
    <property type="molecule type" value="Genomic_DNA"/>
</dbReference>
<name>A0A1B8PID3_MORNO</name>
<reference evidence="1 2" key="1">
    <citation type="submission" date="2016-06" db="EMBL/GenBank/DDBJ databases">
        <title>Draft genome of Moraxella nonliquefaciens CCUG 60284.</title>
        <authorList>
            <person name="Salva-Serra F."/>
            <person name="Engstrom-Jakobsson H."/>
            <person name="Thorell K."/>
            <person name="Gonzales-Siles L."/>
            <person name="Karlsson R."/>
            <person name="Boulund F."/>
            <person name="Engstrand L."/>
            <person name="Kristiansson E."/>
            <person name="Moore E."/>
        </authorList>
    </citation>
    <scope>NUCLEOTIDE SEQUENCE [LARGE SCALE GENOMIC DNA]</scope>
    <source>
        <strain evidence="1 2">CCUG 60284</strain>
    </source>
</reference>
<dbReference type="RefSeq" id="WP_066893681.1">
    <property type="nucleotide sequence ID" value="NZ_LZDN01000039.1"/>
</dbReference>
<organism evidence="1 2">
    <name type="scientific">Moraxella nonliquefaciens</name>
    <dbReference type="NCBI Taxonomy" id="478"/>
    <lineage>
        <taxon>Bacteria</taxon>
        <taxon>Pseudomonadati</taxon>
        <taxon>Pseudomonadota</taxon>
        <taxon>Gammaproteobacteria</taxon>
        <taxon>Moraxellales</taxon>
        <taxon>Moraxellaceae</taxon>
        <taxon>Moraxella</taxon>
    </lineage>
</organism>
<proteinExistence type="predicted"/>
<dbReference type="Proteomes" id="UP000092671">
    <property type="component" value="Unassembled WGS sequence"/>
</dbReference>
<protein>
    <submittedName>
        <fullName evidence="1">Uncharacterized protein</fullName>
    </submittedName>
</protein>
<dbReference type="AlphaFoldDB" id="A0A1B8PID3"/>
<comment type="caution">
    <text evidence="1">The sequence shown here is derived from an EMBL/GenBank/DDBJ whole genome shotgun (WGS) entry which is preliminary data.</text>
</comment>
<accession>A0A1B8PID3</accession>
<evidence type="ECO:0000313" key="1">
    <source>
        <dbReference type="EMBL" id="OBX49458.1"/>
    </source>
</evidence>
<evidence type="ECO:0000313" key="2">
    <source>
        <dbReference type="Proteomes" id="UP000092671"/>
    </source>
</evidence>
<sequence>MKPIEVVERVLTLDEFLELELKAFEPYYHAILEYIVTHYEEVKQLVVELGGEISYGDIEEELPDLYNNLRIHLSKDKQTVILKIKEHNDLSN</sequence>
<gene>
    <name evidence="1" type="ORF">A9Z60_03560</name>
</gene>